<dbReference type="Pfam" id="PF00294">
    <property type="entry name" value="PfkB"/>
    <property type="match status" value="1"/>
</dbReference>
<dbReference type="OrthoDB" id="9776822at2"/>
<dbReference type="GO" id="GO:0005829">
    <property type="term" value="C:cytosol"/>
    <property type="evidence" value="ECO:0007669"/>
    <property type="project" value="TreeGrafter"/>
</dbReference>
<evidence type="ECO:0000256" key="1">
    <source>
        <dbReference type="ARBA" id="ARBA00022679"/>
    </source>
</evidence>
<keyword evidence="2 4" id="KW-0418">Kinase</keyword>
<dbReference type="InterPro" id="IPR011611">
    <property type="entry name" value="PfkB_dom"/>
</dbReference>
<name>A0A5C5G900_9RHOB</name>
<dbReference type="RefSeq" id="WP_140197299.1">
    <property type="nucleotide sequence ID" value="NZ_CP065915.1"/>
</dbReference>
<feature type="domain" description="Carbohydrate kinase PfkB" evidence="3">
    <location>
        <begin position="190"/>
        <end position="267"/>
    </location>
</feature>
<protein>
    <submittedName>
        <fullName evidence="4">Carbohydrate kinase family protein</fullName>
    </submittedName>
</protein>
<evidence type="ECO:0000313" key="5">
    <source>
        <dbReference type="Proteomes" id="UP000314011"/>
    </source>
</evidence>
<evidence type="ECO:0000259" key="3">
    <source>
        <dbReference type="Pfam" id="PF00294"/>
    </source>
</evidence>
<dbReference type="EMBL" id="VFFF01000003">
    <property type="protein sequence ID" value="TNY31031.1"/>
    <property type="molecule type" value="Genomic_DNA"/>
</dbReference>
<organism evidence="4 5">
    <name type="scientific">Pelagovum pacificum</name>
    <dbReference type="NCBI Taxonomy" id="2588711"/>
    <lineage>
        <taxon>Bacteria</taxon>
        <taxon>Pseudomonadati</taxon>
        <taxon>Pseudomonadota</taxon>
        <taxon>Alphaproteobacteria</taxon>
        <taxon>Rhodobacterales</taxon>
        <taxon>Paracoccaceae</taxon>
        <taxon>Pelagovum</taxon>
    </lineage>
</organism>
<keyword evidence="1" id="KW-0808">Transferase</keyword>
<dbReference type="GO" id="GO:0016301">
    <property type="term" value="F:kinase activity"/>
    <property type="evidence" value="ECO:0007669"/>
    <property type="project" value="UniProtKB-KW"/>
</dbReference>
<dbReference type="InterPro" id="IPR029056">
    <property type="entry name" value="Ribokinase-like"/>
</dbReference>
<dbReference type="Proteomes" id="UP000314011">
    <property type="component" value="Unassembled WGS sequence"/>
</dbReference>
<evidence type="ECO:0000313" key="4">
    <source>
        <dbReference type="EMBL" id="TNY31031.1"/>
    </source>
</evidence>
<evidence type="ECO:0000256" key="2">
    <source>
        <dbReference type="ARBA" id="ARBA00022777"/>
    </source>
</evidence>
<comment type="caution">
    <text evidence="4">The sequence shown here is derived from an EMBL/GenBank/DDBJ whole genome shotgun (WGS) entry which is preliminary data.</text>
</comment>
<keyword evidence="5" id="KW-1185">Reference proteome</keyword>
<accession>A0A5C5G900</accession>
<proteinExistence type="predicted"/>
<dbReference type="Gene3D" id="3.40.1190.20">
    <property type="match status" value="1"/>
</dbReference>
<dbReference type="PANTHER" id="PTHR10584:SF166">
    <property type="entry name" value="RIBOKINASE"/>
    <property type="match status" value="1"/>
</dbReference>
<sequence>MTILVAGSAAHLDLVCRGDRVPGPSEFASLFPGPGADGRWQQGGAAMTIALAVCRTGGSAKLWHPVPRNGRGETDLDALLQEGVDLAPCPAYGGGPVRSVVVYTPDTRLGWSAPPADVPHVTQADMLVGIDLVIIAPVWGHWSDAILEMARGAGVPAALVGFAPPEALAHDWAFAVLDKDQATNVPRLNARELVVTDGARGATVTVDGTTTQLPPCPAEAVDATGAGDNFAAVYLARRLAGDTPSAAGEKAARWASRTIEAWGSRPPREHYADLLGDLTDHA</sequence>
<dbReference type="SUPFAM" id="SSF53613">
    <property type="entry name" value="Ribokinase-like"/>
    <property type="match status" value="1"/>
</dbReference>
<reference evidence="4 5" key="1">
    <citation type="submission" date="2019-06" db="EMBL/GenBank/DDBJ databases">
        <title>Genome of new Rhodobacteraceae sp. SM1903.</title>
        <authorList>
            <person name="Ren X."/>
        </authorList>
    </citation>
    <scope>NUCLEOTIDE SEQUENCE [LARGE SCALE GENOMIC DNA]</scope>
    <source>
        <strain evidence="4 5">SM1903</strain>
    </source>
</reference>
<dbReference type="AlphaFoldDB" id="A0A5C5G900"/>
<gene>
    <name evidence="4" type="ORF">FHY64_18245</name>
</gene>
<dbReference type="PANTHER" id="PTHR10584">
    <property type="entry name" value="SUGAR KINASE"/>
    <property type="match status" value="1"/>
</dbReference>